<gene>
    <name evidence="3" type="ORF">EV692_1485</name>
</gene>
<dbReference type="AlphaFoldDB" id="A0A4R1KWK3"/>
<dbReference type="EMBL" id="SMGJ01000004">
    <property type="protein sequence ID" value="TCK69564.1"/>
    <property type="molecule type" value="Genomic_DNA"/>
</dbReference>
<evidence type="ECO:0000313" key="3">
    <source>
        <dbReference type="EMBL" id="TCK69564.1"/>
    </source>
</evidence>
<dbReference type="CDD" id="cd01142">
    <property type="entry name" value="TroA_e"/>
    <property type="match status" value="1"/>
</dbReference>
<accession>A0A4R1KWK3</accession>
<dbReference type="SUPFAM" id="SSF53807">
    <property type="entry name" value="Helical backbone' metal receptor"/>
    <property type="match status" value="1"/>
</dbReference>
<dbReference type="Pfam" id="PF01497">
    <property type="entry name" value="Peripla_BP_2"/>
    <property type="match status" value="1"/>
</dbReference>
<dbReference type="PANTHER" id="PTHR30535">
    <property type="entry name" value="VITAMIN B12-BINDING PROTEIN"/>
    <property type="match status" value="1"/>
</dbReference>
<dbReference type="InterPro" id="IPR002491">
    <property type="entry name" value="ABC_transptr_periplasmic_BD"/>
</dbReference>
<dbReference type="PROSITE" id="PS50983">
    <property type="entry name" value="FE_B12_PBP"/>
    <property type="match status" value="1"/>
</dbReference>
<evidence type="ECO:0000259" key="2">
    <source>
        <dbReference type="PROSITE" id="PS50983"/>
    </source>
</evidence>
<keyword evidence="4" id="KW-1185">Reference proteome</keyword>
<evidence type="ECO:0000313" key="4">
    <source>
        <dbReference type="Proteomes" id="UP000295496"/>
    </source>
</evidence>
<feature type="domain" description="Fe/B12 periplasmic-binding" evidence="2">
    <location>
        <begin position="42"/>
        <end position="302"/>
    </location>
</feature>
<evidence type="ECO:0000256" key="1">
    <source>
        <dbReference type="SAM" id="SignalP"/>
    </source>
</evidence>
<dbReference type="PANTHER" id="PTHR30535:SF34">
    <property type="entry name" value="MOLYBDATE-BINDING PROTEIN MOLA"/>
    <property type="match status" value="1"/>
</dbReference>
<reference evidence="3 4" key="1">
    <citation type="submission" date="2019-03" db="EMBL/GenBank/DDBJ databases">
        <title>Genomic Encyclopedia of Type Strains, Phase IV (KMG-IV): sequencing the most valuable type-strain genomes for metagenomic binning, comparative biology and taxonomic classification.</title>
        <authorList>
            <person name="Goeker M."/>
        </authorList>
    </citation>
    <scope>NUCLEOTIDE SEQUENCE [LARGE SCALE GENOMIC DNA]</scope>
    <source>
        <strain evidence="3 4">DSM 10053</strain>
    </source>
</reference>
<feature type="chain" id="PRO_5030099104" evidence="1">
    <location>
        <begin position="24"/>
        <end position="340"/>
    </location>
</feature>
<dbReference type="InterPro" id="IPR050902">
    <property type="entry name" value="ABC_Transporter_SBP"/>
</dbReference>
<name>A0A4R1KWK3_9PAST</name>
<feature type="signal peptide" evidence="1">
    <location>
        <begin position="1"/>
        <end position="23"/>
    </location>
</feature>
<proteinExistence type="predicted"/>
<organism evidence="3 4">
    <name type="scientific">Lonepinella koalarum</name>
    <dbReference type="NCBI Taxonomy" id="53417"/>
    <lineage>
        <taxon>Bacteria</taxon>
        <taxon>Pseudomonadati</taxon>
        <taxon>Pseudomonadota</taxon>
        <taxon>Gammaproteobacteria</taxon>
        <taxon>Pasteurellales</taxon>
        <taxon>Pasteurellaceae</taxon>
        <taxon>Lonepinella</taxon>
    </lineage>
</organism>
<dbReference type="Proteomes" id="UP000295496">
    <property type="component" value="Unassembled WGS sequence"/>
</dbReference>
<dbReference type="RefSeq" id="WP_132302057.1">
    <property type="nucleotide sequence ID" value="NZ_CP170642.1"/>
</dbReference>
<dbReference type="Gene3D" id="3.40.50.1980">
    <property type="entry name" value="Nitrogenase molybdenum iron protein domain"/>
    <property type="match status" value="2"/>
</dbReference>
<protein>
    <submittedName>
        <fullName evidence="3">Iron complex transport system substrate-binding protein</fullName>
    </submittedName>
</protein>
<comment type="caution">
    <text evidence="3">The sequence shown here is derived from an EMBL/GenBank/DDBJ whole genome shotgun (WGS) entry which is preliminary data.</text>
</comment>
<keyword evidence="1" id="KW-0732">Signal</keyword>
<sequence length="340" mass="37701">MKLKKWLLATALSLSLTANLALAKTITDVKGKSVEIPDQVERVVDLWHANNQVVLLLGGADKLVGTTNIIKSNPWFNLVYPNIKNVPAINSQNSTQLEELIVAKPDVVLVSNKPAQEEVEKAGLKALLIGFQNFDGLKNTVRITADVLGDKAPAIAEDYIKELEANIALVNERLKDVPQEKRPTVIHISNGSNLYKIDGGRSIIGEWVKLGGGRNAFEDQANLVEVSVEDVLKANPDVVIVGSQNADKAVEQIKQDPLWVSVSAVKNNRVFVNPTGTFPWDRYSAEEALQILWVAKLLHPTLFEDINMVARTQQFYKKYYDYDLSKENAEQILKGQDPVK</sequence>